<evidence type="ECO:0000313" key="2">
    <source>
        <dbReference type="EMBL" id="QBQ55958.1"/>
    </source>
</evidence>
<gene>
    <name evidence="2" type="ORF">E3U44_16645</name>
</gene>
<evidence type="ECO:0000259" key="1">
    <source>
        <dbReference type="Pfam" id="PF10047"/>
    </source>
</evidence>
<organism evidence="2 3">
    <name type="scientific">Nitrosococcus wardiae</name>
    <dbReference type="NCBI Taxonomy" id="1814290"/>
    <lineage>
        <taxon>Bacteria</taxon>
        <taxon>Pseudomonadati</taxon>
        <taxon>Pseudomonadota</taxon>
        <taxon>Gammaproteobacteria</taxon>
        <taxon>Chromatiales</taxon>
        <taxon>Chromatiaceae</taxon>
        <taxon>Nitrosococcus</taxon>
    </lineage>
</organism>
<dbReference type="AlphaFoldDB" id="A0A4P7C089"/>
<dbReference type="InterPro" id="IPR018739">
    <property type="entry name" value="DUF2281"/>
</dbReference>
<dbReference type="EMBL" id="CP038033">
    <property type="protein sequence ID" value="QBQ55958.1"/>
    <property type="molecule type" value="Genomic_DNA"/>
</dbReference>
<protein>
    <submittedName>
        <fullName evidence="2">DUF2281 domain-containing protein</fullName>
    </submittedName>
</protein>
<evidence type="ECO:0000313" key="3">
    <source>
        <dbReference type="Proteomes" id="UP000294325"/>
    </source>
</evidence>
<keyword evidence="3" id="KW-1185">Reference proteome</keyword>
<dbReference type="OrthoDB" id="8451054at2"/>
<proteinExistence type="predicted"/>
<dbReference type="RefSeq" id="WP_134359213.1">
    <property type="nucleotide sequence ID" value="NZ_CP038033.1"/>
</dbReference>
<sequence>MSTVDKLIKEVQKLPEPLAKEVLDFIEFIEFKHGLRDQEIRELQLTQEPAMRHVWDNAEDEIWNDM</sequence>
<dbReference type="KEGG" id="nwr:E3U44_16645"/>
<feature type="domain" description="DUF2281" evidence="1">
    <location>
        <begin position="6"/>
        <end position="42"/>
    </location>
</feature>
<name>A0A4P7C089_9GAMM</name>
<dbReference type="Proteomes" id="UP000294325">
    <property type="component" value="Chromosome"/>
</dbReference>
<reference evidence="2 3" key="1">
    <citation type="submission" date="2019-03" db="EMBL/GenBank/DDBJ databases">
        <title>The genome sequence of Nitrosococcus wardiae strain D1FHST reveals the archetypal metabolic capacity of ammonia-oxidizing Gammaproteobacteria.</title>
        <authorList>
            <person name="Wang L."/>
            <person name="Lim C.K."/>
            <person name="Hanson T.E."/>
            <person name="Dang H."/>
            <person name="Klotz M.G."/>
        </authorList>
    </citation>
    <scope>NUCLEOTIDE SEQUENCE [LARGE SCALE GENOMIC DNA]</scope>
    <source>
        <strain evidence="2 3">D1FHS</strain>
    </source>
</reference>
<dbReference type="Pfam" id="PF10047">
    <property type="entry name" value="DUF2281"/>
    <property type="match status" value="1"/>
</dbReference>
<accession>A0A4P7C089</accession>